<name>A0A4U0RBE1_9RHOB</name>
<feature type="domain" description="N-acetyltransferase" evidence="1">
    <location>
        <begin position="34"/>
        <end position="178"/>
    </location>
</feature>
<keyword evidence="2" id="KW-0808">Transferase</keyword>
<dbReference type="OrthoDB" id="5295305at2"/>
<gene>
    <name evidence="2" type="ORF">FA743_10080</name>
</gene>
<dbReference type="GO" id="GO:1990189">
    <property type="term" value="F:protein N-terminal-serine acetyltransferase activity"/>
    <property type="evidence" value="ECO:0007669"/>
    <property type="project" value="TreeGrafter"/>
</dbReference>
<dbReference type="InterPro" id="IPR016181">
    <property type="entry name" value="Acyl_CoA_acyltransferase"/>
</dbReference>
<dbReference type="SUPFAM" id="SSF55729">
    <property type="entry name" value="Acyl-CoA N-acyltransferases (Nat)"/>
    <property type="match status" value="1"/>
</dbReference>
<dbReference type="RefSeq" id="WP_136885979.1">
    <property type="nucleotide sequence ID" value="NZ_SUNI01000007.1"/>
</dbReference>
<dbReference type="GO" id="GO:0008999">
    <property type="term" value="F:protein-N-terminal-alanine acetyltransferase activity"/>
    <property type="evidence" value="ECO:0007669"/>
    <property type="project" value="TreeGrafter"/>
</dbReference>
<evidence type="ECO:0000313" key="3">
    <source>
        <dbReference type="Proteomes" id="UP000309747"/>
    </source>
</evidence>
<dbReference type="Pfam" id="PF13302">
    <property type="entry name" value="Acetyltransf_3"/>
    <property type="match status" value="1"/>
</dbReference>
<dbReference type="Gene3D" id="3.40.630.30">
    <property type="match status" value="1"/>
</dbReference>
<dbReference type="InterPro" id="IPR051908">
    <property type="entry name" value="Ribosomal_N-acetyltransferase"/>
</dbReference>
<dbReference type="FunFam" id="3.40.630.30:FF:000047">
    <property type="entry name" value="Acetyltransferase, GNAT family"/>
    <property type="match status" value="1"/>
</dbReference>
<proteinExistence type="predicted"/>
<dbReference type="EMBL" id="SUNI01000007">
    <property type="protein sequence ID" value="TJZ91810.1"/>
    <property type="molecule type" value="Genomic_DNA"/>
</dbReference>
<protein>
    <submittedName>
        <fullName evidence="2">GNAT family N-acetyltransferase</fullName>
    </submittedName>
</protein>
<dbReference type="PROSITE" id="PS51186">
    <property type="entry name" value="GNAT"/>
    <property type="match status" value="1"/>
</dbReference>
<evidence type="ECO:0000313" key="2">
    <source>
        <dbReference type="EMBL" id="TJZ91810.1"/>
    </source>
</evidence>
<dbReference type="PANTHER" id="PTHR43441:SF2">
    <property type="entry name" value="FAMILY ACETYLTRANSFERASE, PUTATIVE (AFU_ORTHOLOGUE AFUA_7G00850)-RELATED"/>
    <property type="match status" value="1"/>
</dbReference>
<evidence type="ECO:0000259" key="1">
    <source>
        <dbReference type="PROSITE" id="PS51186"/>
    </source>
</evidence>
<dbReference type="InterPro" id="IPR000182">
    <property type="entry name" value="GNAT_dom"/>
</dbReference>
<sequence>MDLADWTGAPRPPCAAIEGRYVRLEPLGPDHAATLYEAATAPGQDDRFRWLFETPPASRDEFDDWIARVSGSDDPLVFAVIDRATGRAEGRQALMRIDTAHGVIEIGGIMWGPALQRTRMATEALFLTARHVFDLGYRRLEWKCNALNAPSIRAATRFGFRPEGVFRQHMVVKGASRDTAWFAMTDGDWARLRPIYEAWLDSANFDAAGRQRVPLTV</sequence>
<keyword evidence="3" id="KW-1185">Reference proteome</keyword>
<dbReference type="Proteomes" id="UP000309747">
    <property type="component" value="Unassembled WGS sequence"/>
</dbReference>
<comment type="caution">
    <text evidence="2">The sequence shown here is derived from an EMBL/GenBank/DDBJ whole genome shotgun (WGS) entry which is preliminary data.</text>
</comment>
<reference evidence="2 3" key="1">
    <citation type="submission" date="2019-04" db="EMBL/GenBank/DDBJ databases">
        <authorList>
            <person name="Li J."/>
        </authorList>
    </citation>
    <scope>NUCLEOTIDE SEQUENCE [LARGE SCALE GENOMIC DNA]</scope>
    <source>
        <strain evidence="2 3">KCTC 42687</strain>
    </source>
</reference>
<dbReference type="PANTHER" id="PTHR43441">
    <property type="entry name" value="RIBOSOMAL-PROTEIN-SERINE ACETYLTRANSFERASE"/>
    <property type="match status" value="1"/>
</dbReference>
<accession>A0A4U0RBE1</accession>
<dbReference type="AlphaFoldDB" id="A0A4U0RBE1"/>
<organism evidence="2 3">
    <name type="scientific">Paracoccus gahaiensis</name>
    <dbReference type="NCBI Taxonomy" id="1706839"/>
    <lineage>
        <taxon>Bacteria</taxon>
        <taxon>Pseudomonadati</taxon>
        <taxon>Pseudomonadota</taxon>
        <taxon>Alphaproteobacteria</taxon>
        <taxon>Rhodobacterales</taxon>
        <taxon>Paracoccaceae</taxon>
        <taxon>Paracoccus</taxon>
    </lineage>
</organism>